<comment type="caution">
    <text evidence="2">The sequence shown here is derived from an EMBL/GenBank/DDBJ whole genome shotgun (WGS) entry which is preliminary data.</text>
</comment>
<name>A0AAN9KV62_CANGL</name>
<feature type="transmembrane region" description="Helical" evidence="1">
    <location>
        <begin position="54"/>
        <end position="71"/>
    </location>
</feature>
<proteinExistence type="predicted"/>
<keyword evidence="1" id="KW-0472">Membrane</keyword>
<reference evidence="2 3" key="1">
    <citation type="submission" date="2024-01" db="EMBL/GenBank/DDBJ databases">
        <title>The genomes of 5 underutilized Papilionoideae crops provide insights into root nodulation and disease resistanc.</title>
        <authorList>
            <person name="Jiang F."/>
        </authorList>
    </citation>
    <scope>NUCLEOTIDE SEQUENCE [LARGE SCALE GENOMIC DNA]</scope>
    <source>
        <strain evidence="2">LVBAO_FW01</strain>
        <tissue evidence="2">Leaves</tissue>
    </source>
</reference>
<dbReference type="EMBL" id="JAYMYQ010000006">
    <property type="protein sequence ID" value="KAK7324164.1"/>
    <property type="molecule type" value="Genomic_DNA"/>
</dbReference>
<protein>
    <submittedName>
        <fullName evidence="2">Uncharacterized protein</fullName>
    </submittedName>
</protein>
<evidence type="ECO:0000256" key="1">
    <source>
        <dbReference type="SAM" id="Phobius"/>
    </source>
</evidence>
<keyword evidence="3" id="KW-1185">Reference proteome</keyword>
<evidence type="ECO:0000313" key="3">
    <source>
        <dbReference type="Proteomes" id="UP001367508"/>
    </source>
</evidence>
<evidence type="ECO:0000313" key="2">
    <source>
        <dbReference type="EMBL" id="KAK7324164.1"/>
    </source>
</evidence>
<organism evidence="2 3">
    <name type="scientific">Canavalia gladiata</name>
    <name type="common">Sword bean</name>
    <name type="synonym">Dolichos gladiatus</name>
    <dbReference type="NCBI Taxonomy" id="3824"/>
    <lineage>
        <taxon>Eukaryota</taxon>
        <taxon>Viridiplantae</taxon>
        <taxon>Streptophyta</taxon>
        <taxon>Embryophyta</taxon>
        <taxon>Tracheophyta</taxon>
        <taxon>Spermatophyta</taxon>
        <taxon>Magnoliopsida</taxon>
        <taxon>eudicotyledons</taxon>
        <taxon>Gunneridae</taxon>
        <taxon>Pentapetalae</taxon>
        <taxon>rosids</taxon>
        <taxon>fabids</taxon>
        <taxon>Fabales</taxon>
        <taxon>Fabaceae</taxon>
        <taxon>Papilionoideae</taxon>
        <taxon>50 kb inversion clade</taxon>
        <taxon>NPAAA clade</taxon>
        <taxon>indigoferoid/millettioid clade</taxon>
        <taxon>Phaseoleae</taxon>
        <taxon>Canavalia</taxon>
    </lineage>
</organism>
<accession>A0AAN9KV62</accession>
<sequence length="74" mass="8182">MANLCKLSGAFVSRSYAWIVAVWGCVTCMHATWGLLFPTFDLEATEANDPLDDCLVLCIPNVLLFFTIIAINQI</sequence>
<dbReference type="Proteomes" id="UP001367508">
    <property type="component" value="Unassembled WGS sequence"/>
</dbReference>
<feature type="transmembrane region" description="Helical" evidence="1">
    <location>
        <begin position="16"/>
        <end position="34"/>
    </location>
</feature>
<keyword evidence="1" id="KW-0812">Transmembrane</keyword>
<dbReference type="AlphaFoldDB" id="A0AAN9KV62"/>
<gene>
    <name evidence="2" type="ORF">VNO77_27687</name>
</gene>
<keyword evidence="1" id="KW-1133">Transmembrane helix</keyword>